<dbReference type="PANTHER" id="PTHR43531:SF14">
    <property type="entry name" value="METHYL-ACCEPTING CHEMOTAXIS PROTEIN I-RELATED"/>
    <property type="match status" value="1"/>
</dbReference>
<dbReference type="CDD" id="cd00130">
    <property type="entry name" value="PAS"/>
    <property type="match status" value="1"/>
</dbReference>
<dbReference type="AlphaFoldDB" id="A0A554WRX6"/>
<reference evidence="5 6" key="1">
    <citation type="submission" date="2019-07" db="EMBL/GenBank/DDBJ databases">
        <title>Tepidimonas aquatica CLN-1 draft genome.</title>
        <authorList>
            <person name="Da Costa M.S."/>
            <person name="Froufe H.J.C."/>
            <person name="Egas C."/>
            <person name="Albuquerque L."/>
        </authorList>
    </citation>
    <scope>NUCLEOTIDE SEQUENCE [LARGE SCALE GENOMIC DNA]</scope>
    <source>
        <strain evidence="5 6">CLN-1</strain>
    </source>
</reference>
<dbReference type="InterPro" id="IPR000014">
    <property type="entry name" value="PAS"/>
</dbReference>
<evidence type="ECO:0000313" key="6">
    <source>
        <dbReference type="Proteomes" id="UP000318554"/>
    </source>
</evidence>
<dbReference type="Gene3D" id="1.10.287.950">
    <property type="entry name" value="Methyl-accepting chemotaxis protein"/>
    <property type="match status" value="1"/>
</dbReference>
<dbReference type="InterPro" id="IPR004090">
    <property type="entry name" value="Chemotax_Me-accpt_rcpt"/>
</dbReference>
<keyword evidence="1" id="KW-0488">Methylation</keyword>
<dbReference type="SMART" id="SM00283">
    <property type="entry name" value="MA"/>
    <property type="match status" value="1"/>
</dbReference>
<dbReference type="SUPFAM" id="SSF55785">
    <property type="entry name" value="PYP-like sensor domain (PAS domain)"/>
    <property type="match status" value="1"/>
</dbReference>
<organism evidence="5 6">
    <name type="scientific">Tepidimonas aquatica</name>
    <dbReference type="NCBI Taxonomy" id="247482"/>
    <lineage>
        <taxon>Bacteria</taxon>
        <taxon>Pseudomonadati</taxon>
        <taxon>Pseudomonadota</taxon>
        <taxon>Betaproteobacteria</taxon>
        <taxon>Burkholderiales</taxon>
        <taxon>Tepidimonas</taxon>
    </lineage>
</organism>
<dbReference type="InterPro" id="IPR035965">
    <property type="entry name" value="PAS-like_dom_sf"/>
</dbReference>
<dbReference type="Pfam" id="PF00015">
    <property type="entry name" value="MCPsignal"/>
    <property type="match status" value="1"/>
</dbReference>
<accession>A0A554WRX6</accession>
<dbReference type="GO" id="GO:0005886">
    <property type="term" value="C:plasma membrane"/>
    <property type="evidence" value="ECO:0007669"/>
    <property type="project" value="TreeGrafter"/>
</dbReference>
<comment type="similarity">
    <text evidence="2">Belongs to the methyl-accepting chemotaxis (MCP) protein family.</text>
</comment>
<name>A0A554WRX6_9BURK</name>
<evidence type="ECO:0000256" key="2">
    <source>
        <dbReference type="ARBA" id="ARBA00029447"/>
    </source>
</evidence>
<dbReference type="GO" id="GO:0004888">
    <property type="term" value="F:transmembrane signaling receptor activity"/>
    <property type="evidence" value="ECO:0007669"/>
    <property type="project" value="InterPro"/>
</dbReference>
<dbReference type="PROSITE" id="PS50111">
    <property type="entry name" value="CHEMOTAXIS_TRANSDUC_2"/>
    <property type="match status" value="1"/>
</dbReference>
<dbReference type="Proteomes" id="UP000318554">
    <property type="component" value="Unassembled WGS sequence"/>
</dbReference>
<dbReference type="InterPro" id="IPR051310">
    <property type="entry name" value="MCP_chemotaxis"/>
</dbReference>
<dbReference type="GO" id="GO:0006935">
    <property type="term" value="P:chemotaxis"/>
    <property type="evidence" value="ECO:0007669"/>
    <property type="project" value="InterPro"/>
</dbReference>
<keyword evidence="5" id="KW-0675">Receptor</keyword>
<sequence>MTQRLSSEILKVSPMLSICPSGKHPMRINEPVTQREYPFDGRQTLPSTTDPKGRIVYANSAFVAICEAEELTGQPHNMVCHPDMPLEAFEDMWRTIKGGESWTALIKNRRNLALNAAVEAARAGEAGRGFAVVAGEVWALAQGSADTAKEIKTLIPSSVAEAVAQLDQNTQSNAVLVEQMSAAARTLHQQSERLAEAVEVWRSGARPTVAASARWDTTAANSRVRLTQAQARRREA</sequence>
<evidence type="ECO:0000313" key="5">
    <source>
        <dbReference type="EMBL" id="TSE26328.1"/>
    </source>
</evidence>
<dbReference type="Gene3D" id="3.30.450.20">
    <property type="entry name" value="PAS domain"/>
    <property type="match status" value="1"/>
</dbReference>
<comment type="caution">
    <text evidence="5">The sequence shown here is derived from an EMBL/GenBank/DDBJ whole genome shotgun (WGS) entry which is preliminary data.</text>
</comment>
<evidence type="ECO:0000256" key="1">
    <source>
        <dbReference type="ARBA" id="ARBA00022481"/>
    </source>
</evidence>
<protein>
    <submittedName>
        <fullName evidence="5">Aerotaxis receptor</fullName>
    </submittedName>
</protein>
<dbReference type="PANTHER" id="PTHR43531">
    <property type="entry name" value="PROTEIN ICFG"/>
    <property type="match status" value="1"/>
</dbReference>
<dbReference type="Pfam" id="PF08447">
    <property type="entry name" value="PAS_3"/>
    <property type="match status" value="1"/>
</dbReference>
<dbReference type="InterPro" id="IPR004089">
    <property type="entry name" value="MCPsignal_dom"/>
</dbReference>
<proteinExistence type="inferred from homology"/>
<keyword evidence="3" id="KW-0807">Transducer</keyword>
<dbReference type="SUPFAM" id="SSF58104">
    <property type="entry name" value="Methyl-accepting chemotaxis protein (MCP) signaling domain"/>
    <property type="match status" value="1"/>
</dbReference>
<dbReference type="GO" id="GO:0007165">
    <property type="term" value="P:signal transduction"/>
    <property type="evidence" value="ECO:0007669"/>
    <property type="project" value="UniProtKB-KW"/>
</dbReference>
<dbReference type="PRINTS" id="PR00260">
    <property type="entry name" value="CHEMTRNSDUCR"/>
</dbReference>
<keyword evidence="6" id="KW-1185">Reference proteome</keyword>
<dbReference type="InterPro" id="IPR013655">
    <property type="entry name" value="PAS_fold_3"/>
</dbReference>
<gene>
    <name evidence="5" type="primary">aer_2</name>
    <name evidence="5" type="ORF">Taqua_00802</name>
</gene>
<evidence type="ECO:0000256" key="3">
    <source>
        <dbReference type="PROSITE-ProRule" id="PRU00284"/>
    </source>
</evidence>
<feature type="domain" description="Methyl-accepting transducer" evidence="4">
    <location>
        <begin position="112"/>
        <end position="155"/>
    </location>
</feature>
<dbReference type="EMBL" id="VJNA01000007">
    <property type="protein sequence ID" value="TSE26328.1"/>
    <property type="molecule type" value="Genomic_DNA"/>
</dbReference>
<evidence type="ECO:0000259" key="4">
    <source>
        <dbReference type="PROSITE" id="PS50111"/>
    </source>
</evidence>